<keyword evidence="2" id="KW-1133">Transmembrane helix</keyword>
<keyword evidence="2" id="KW-0812">Transmembrane</keyword>
<accession>A0ABT5CBP2</accession>
<evidence type="ECO:0000256" key="2">
    <source>
        <dbReference type="SAM" id="Phobius"/>
    </source>
</evidence>
<dbReference type="Proteomes" id="UP001217485">
    <property type="component" value="Unassembled WGS sequence"/>
</dbReference>
<sequence length="467" mass="47387">MRRPLLASSALFDALRLASLASIVLAVVIPRAGAAQDLPTLSGSWTASALTEQWSVAAWGQACGPRPRPQGAPGGAVQIQQHGSELSISGAGRSWSTAECWEQMPGLARSKHSASGNARSWQTRCTTPASDPRRAVVTTTTQATDASINMVETGQYQFIIQDTTCSASVTRTRAYTLVRREGEAPPAASAPPPVASAPPPAVSAAPAAAEKKPAASRTCDAPGEPARLEVTPSRKLMRPGERSQFRALVMDAGCALPTRPTWSIAPGPLASAATVDATGALSLGAGAGEGALGLVASVAGKGVTVAIEVTSPDRYDALLATSGLNEAGESEQAAVVVIAAGTIGGRTTSGEDLGRQRKNLFVAIVGGVAACLGFAGLILLRRGRRRTGGEVEGPASMAGAAGEHDSAGAEGTPAPSEASLAGVAGSAAAPVRRTLRARGKICPTCGDRYPSEAMFCGKDGTQLLLLN</sequence>
<dbReference type="EMBL" id="JAQNDK010000005">
    <property type="protein sequence ID" value="MDC0683848.1"/>
    <property type="molecule type" value="Genomic_DNA"/>
</dbReference>
<feature type="transmembrane region" description="Helical" evidence="2">
    <location>
        <begin position="360"/>
        <end position="380"/>
    </location>
</feature>
<name>A0ABT5CBP2_9BACT</name>
<evidence type="ECO:0008006" key="5">
    <source>
        <dbReference type="Google" id="ProtNLM"/>
    </source>
</evidence>
<proteinExistence type="predicted"/>
<evidence type="ECO:0000313" key="4">
    <source>
        <dbReference type="Proteomes" id="UP001217485"/>
    </source>
</evidence>
<evidence type="ECO:0000313" key="3">
    <source>
        <dbReference type="EMBL" id="MDC0683848.1"/>
    </source>
</evidence>
<evidence type="ECO:0000256" key="1">
    <source>
        <dbReference type="SAM" id="MobiDB-lite"/>
    </source>
</evidence>
<feature type="region of interest" description="Disordered" evidence="1">
    <location>
        <begin position="389"/>
        <end position="421"/>
    </location>
</feature>
<keyword evidence="2" id="KW-0472">Membrane</keyword>
<feature type="compositionally biased region" description="Polar residues" evidence="1">
    <location>
        <begin position="113"/>
        <end position="129"/>
    </location>
</feature>
<organism evidence="3 4">
    <name type="scientific">Sorangium atrum</name>
    <dbReference type="NCBI Taxonomy" id="2995308"/>
    <lineage>
        <taxon>Bacteria</taxon>
        <taxon>Pseudomonadati</taxon>
        <taxon>Myxococcota</taxon>
        <taxon>Polyangia</taxon>
        <taxon>Polyangiales</taxon>
        <taxon>Polyangiaceae</taxon>
        <taxon>Sorangium</taxon>
    </lineage>
</organism>
<feature type="region of interest" description="Disordered" evidence="1">
    <location>
        <begin position="180"/>
        <end position="237"/>
    </location>
</feature>
<dbReference type="RefSeq" id="WP_272102001.1">
    <property type="nucleotide sequence ID" value="NZ_JAQNDK010000005.1"/>
</dbReference>
<comment type="caution">
    <text evidence="3">The sequence shown here is derived from an EMBL/GenBank/DDBJ whole genome shotgun (WGS) entry which is preliminary data.</text>
</comment>
<keyword evidence="4" id="KW-1185">Reference proteome</keyword>
<gene>
    <name evidence="3" type="ORF">POL72_39350</name>
</gene>
<feature type="region of interest" description="Disordered" evidence="1">
    <location>
        <begin position="107"/>
        <end position="135"/>
    </location>
</feature>
<reference evidence="3 4" key="1">
    <citation type="submission" date="2023-01" db="EMBL/GenBank/DDBJ databases">
        <title>Minimal conservation of predation-associated metabolite biosynthetic gene clusters underscores biosynthetic potential of Myxococcota including descriptions for ten novel species: Archangium lansinium sp. nov., Myxococcus landrumus sp. nov., Nannocystis bai.</title>
        <authorList>
            <person name="Ahearne A."/>
            <person name="Stevens C."/>
            <person name="Dowd S."/>
        </authorList>
    </citation>
    <scope>NUCLEOTIDE SEQUENCE [LARGE SCALE GENOMIC DNA]</scope>
    <source>
        <strain evidence="3 4">WIWO2</strain>
    </source>
</reference>
<feature type="compositionally biased region" description="Pro residues" evidence="1">
    <location>
        <begin position="188"/>
        <end position="201"/>
    </location>
</feature>
<protein>
    <recommendedName>
        <fullName evidence="5">Ig-like domain-containing protein</fullName>
    </recommendedName>
</protein>